<comment type="function">
    <text evidence="14">With CysD forms the ATP sulfurylase (ATPS) that catalyzes the adenylation of sulfate producing adenosine 5'-phosphosulfate (APS) and diphosphate, the first enzymatic step in sulfur assimilation pathway. APS synthesis involves the formation of a high-energy phosphoric-sulfuric acid anhydride bond driven by GTP hydrolysis by CysN coupled to ATP hydrolysis by CysD.</text>
</comment>
<dbReference type="Pfam" id="PF01583">
    <property type="entry name" value="APS_kinase"/>
    <property type="match status" value="1"/>
</dbReference>
<comment type="function">
    <text evidence="15">Catalyzes the synthesis of activated sulfate.</text>
</comment>
<dbReference type="InterPro" id="IPR054696">
    <property type="entry name" value="GTP-eEF1A_C"/>
</dbReference>
<dbReference type="CDD" id="cd04095">
    <property type="entry name" value="CysN_NoDQ_III"/>
    <property type="match status" value="1"/>
</dbReference>
<accession>A0ABT8AD24</accession>
<evidence type="ECO:0000256" key="10">
    <source>
        <dbReference type="ARBA" id="ARBA00023134"/>
    </source>
</evidence>
<comment type="caution">
    <text evidence="17">The sequence shown here is derived from an EMBL/GenBank/DDBJ whole genome shotgun (WGS) entry which is preliminary data.</text>
</comment>
<keyword evidence="9 14" id="KW-0067">ATP-binding</keyword>
<evidence type="ECO:0000256" key="7">
    <source>
        <dbReference type="ARBA" id="ARBA00022695"/>
    </source>
</evidence>
<protein>
    <recommendedName>
        <fullName evidence="14 15">Multifunctional fusion protein</fullName>
    </recommendedName>
    <domain>
        <recommendedName>
            <fullName evidence="14">Sulfate adenylyltransferase subunit 1</fullName>
            <ecNumber evidence="14">2.7.7.4</ecNumber>
        </recommendedName>
        <alternativeName>
            <fullName evidence="14">ATP-sulfurylase large subunit</fullName>
        </alternativeName>
        <alternativeName>
            <fullName evidence="14">Sulfate adenylate transferase</fullName>
            <shortName evidence="14">SAT</shortName>
        </alternativeName>
    </domain>
    <domain>
        <recommendedName>
            <fullName evidence="15">Adenylyl-sulfate kinase</fullName>
            <ecNumber evidence="15">2.7.1.25</ecNumber>
        </recommendedName>
        <alternativeName>
            <fullName evidence="15">APS kinase</fullName>
        </alternativeName>
        <alternativeName>
            <fullName evidence="15">ATP adenosine-5'-phosphosulfate 3'-phosphotransferase</fullName>
        </alternativeName>
        <alternativeName>
            <fullName evidence="15">Adenosine-5'-phosphosulfate kinase</fullName>
        </alternativeName>
    </domain>
</protein>
<comment type="catalytic activity">
    <reaction evidence="1 15">
        <text>adenosine 5'-phosphosulfate + ATP = 3'-phosphoadenylyl sulfate + ADP + H(+)</text>
        <dbReference type="Rhea" id="RHEA:24152"/>
        <dbReference type="ChEBI" id="CHEBI:15378"/>
        <dbReference type="ChEBI" id="CHEBI:30616"/>
        <dbReference type="ChEBI" id="CHEBI:58243"/>
        <dbReference type="ChEBI" id="CHEBI:58339"/>
        <dbReference type="ChEBI" id="CHEBI:456216"/>
        <dbReference type="EC" id="2.7.1.25"/>
    </reaction>
</comment>
<feature type="binding site" evidence="14">
    <location>
        <begin position="100"/>
        <end position="104"/>
    </location>
    <ligand>
        <name>GTP</name>
        <dbReference type="ChEBI" id="CHEBI:37565"/>
    </ligand>
</feature>
<dbReference type="NCBIfam" id="TIGR00455">
    <property type="entry name" value="apsK"/>
    <property type="match status" value="1"/>
</dbReference>
<feature type="binding site" evidence="14">
    <location>
        <begin position="21"/>
        <end position="28"/>
    </location>
    <ligand>
        <name>GTP</name>
        <dbReference type="ChEBI" id="CHEBI:37565"/>
    </ligand>
</feature>
<proteinExistence type="inferred from homology"/>
<keyword evidence="15" id="KW-0597">Phosphoprotein</keyword>
<evidence type="ECO:0000313" key="17">
    <source>
        <dbReference type="EMBL" id="MDN3567651.1"/>
    </source>
</evidence>
<dbReference type="CDD" id="cd02027">
    <property type="entry name" value="APSK"/>
    <property type="match status" value="1"/>
</dbReference>
<dbReference type="PRINTS" id="PR00315">
    <property type="entry name" value="ELONGATNFCT"/>
</dbReference>
<sequence>MPGRPPPRAQAHGLLRFLACGSVDDGKSTLIGRLLHDSRLIMEDTLAAVARDSLKHGTVGEEVDLALLVDGLEAERQQGITIDVAYRFFATARRSYIVADTPGHEQYTRNMATGASNCELAVILADARKGVLTQTRRHSYICSLLGIRHVVLAVNKIDTVGFAEEVFDRIVGDWLTFAAGLGFQTMVPVPTSARFGDNVTRRSGNTPWYRGPTLLEHLDTVDVEADAAARPFRFPVQWVNRPNQDFRGFAGTVAAGRVALGEALAVAGSGRQGTVARILGPQGDQTEAAAGEAVTIALAEELDVARGDVLAPPDRRPEVADQFAAHLLWMDEEAMLPGRQYLMRIGHLWTPATVTSIRHRVEVNTLEHAAARQLGLNEIGFCNLSAARPVPLDAYAENRATGAFILVDRFSNRTAGAGMVAFPLRRATNIHHEAFLVDRRARAALDGQRPLVLWFTGLSGSGKSTIAKLVEQLLHREGRHTYALDGDNLRHGLNRDLGFTDADRVENIRRAGEVAKLFADAGLVVLCSFISPFRAERRMVRSMLEAGEFVEVFVDAPLEECMRRDPKGLYEKARRGAIRNFTGIDSPYEPPERPELRLDTTAAPAEALARRVLEHLRPRLAGD</sequence>
<feature type="binding site" evidence="14">
    <location>
        <begin position="155"/>
        <end position="158"/>
    </location>
    <ligand>
        <name>GTP</name>
        <dbReference type="ChEBI" id="CHEBI:37565"/>
    </ligand>
</feature>
<comment type="pathway">
    <text evidence="14">Sulfur metabolism; hydrogen sulfide biosynthesis; sulfite from sulfate: step 1/3.</text>
</comment>
<comment type="similarity">
    <text evidence="4">In the N-terminal section; belongs to the TRAFAC class translation factor GTPase superfamily. Classic translation factor GTPase family. CysN/NodQ subfamily.</text>
</comment>
<dbReference type="SUPFAM" id="SSF50465">
    <property type="entry name" value="EF-Tu/eEF-1alpha/eIF2-gamma C-terminal domain"/>
    <property type="match status" value="1"/>
</dbReference>
<dbReference type="InterPro" id="IPR059117">
    <property type="entry name" value="APS_kinase_dom"/>
</dbReference>
<dbReference type="InterPro" id="IPR011779">
    <property type="entry name" value="SO4_adenylTrfase_lsu"/>
</dbReference>
<comment type="function">
    <text evidence="12">Proposed to provide activated sulfate for transfer to Nod factor. ATP sulfurylase may be the GTPase, regulating ATP sulfurylase activity.</text>
</comment>
<dbReference type="InterPro" id="IPR009000">
    <property type="entry name" value="Transl_B-barrel_sf"/>
</dbReference>
<dbReference type="NCBIfam" id="TIGR02034">
    <property type="entry name" value="CysN"/>
    <property type="match status" value="1"/>
</dbReference>
<dbReference type="NCBIfam" id="NF003013">
    <property type="entry name" value="PRK03846.1"/>
    <property type="match status" value="1"/>
</dbReference>
<dbReference type="InterPro" id="IPR027417">
    <property type="entry name" value="P-loop_NTPase"/>
</dbReference>
<evidence type="ECO:0000256" key="9">
    <source>
        <dbReference type="ARBA" id="ARBA00022840"/>
    </source>
</evidence>
<evidence type="ECO:0000256" key="15">
    <source>
        <dbReference type="HAMAP-Rule" id="MF_00065"/>
    </source>
</evidence>
<dbReference type="InterPro" id="IPR000795">
    <property type="entry name" value="T_Tr_GTP-bd_dom"/>
</dbReference>
<dbReference type="Gene3D" id="2.40.30.10">
    <property type="entry name" value="Translation factors"/>
    <property type="match status" value="2"/>
</dbReference>
<name>A0ABT8AD24_9PROT</name>
<evidence type="ECO:0000256" key="3">
    <source>
        <dbReference type="ARBA" id="ARBA00005438"/>
    </source>
</evidence>
<keyword evidence="10 14" id="KW-0342">GTP-binding</keyword>
<keyword evidence="15" id="KW-0418">Kinase</keyword>
<evidence type="ECO:0000256" key="13">
    <source>
        <dbReference type="ARBA" id="ARBA00049370"/>
    </source>
</evidence>
<dbReference type="PROSITE" id="PS51722">
    <property type="entry name" value="G_TR_2"/>
    <property type="match status" value="1"/>
</dbReference>
<dbReference type="SUPFAM" id="SSF52540">
    <property type="entry name" value="P-loop containing nucleoside triphosphate hydrolases"/>
    <property type="match status" value="2"/>
</dbReference>
<evidence type="ECO:0000256" key="6">
    <source>
        <dbReference type="ARBA" id="ARBA00022679"/>
    </source>
</evidence>
<dbReference type="EC" id="2.7.7.4" evidence="14"/>
<dbReference type="CDD" id="cd04166">
    <property type="entry name" value="CysN_ATPS"/>
    <property type="match status" value="1"/>
</dbReference>
<gene>
    <name evidence="14 17" type="primary">cysN</name>
    <name evidence="15" type="synonym">cysC</name>
    <name evidence="17" type="ORF">QWZ14_25000</name>
</gene>
<dbReference type="Pfam" id="PF00009">
    <property type="entry name" value="GTP_EFTU"/>
    <property type="match status" value="1"/>
</dbReference>
<dbReference type="SUPFAM" id="SSF50447">
    <property type="entry name" value="Translation proteins"/>
    <property type="match status" value="1"/>
</dbReference>
<evidence type="ECO:0000313" key="18">
    <source>
        <dbReference type="Proteomes" id="UP001529369"/>
    </source>
</evidence>
<comment type="pathway">
    <text evidence="15">Sulfur metabolism; hydrogen sulfide biosynthesis; sulfite from sulfate: step 2/3.</text>
</comment>
<feature type="active site" description="Phosphoserine intermediate" evidence="15">
    <location>
        <position position="531"/>
    </location>
</feature>
<dbReference type="InterPro" id="IPR009001">
    <property type="entry name" value="Transl_elong_EF1A/Init_IF2_C"/>
</dbReference>
<evidence type="ECO:0000256" key="8">
    <source>
        <dbReference type="ARBA" id="ARBA00022741"/>
    </source>
</evidence>
<dbReference type="InterPro" id="IPR044138">
    <property type="entry name" value="CysN_II"/>
</dbReference>
<keyword evidence="8 14" id="KW-0547">Nucleotide-binding</keyword>
<dbReference type="CDD" id="cd03695">
    <property type="entry name" value="CysN_NodQ_II"/>
    <property type="match status" value="1"/>
</dbReference>
<comment type="similarity">
    <text evidence="15">Belongs to the APS kinase family.</text>
</comment>
<dbReference type="EC" id="2.7.1.25" evidence="15"/>
<dbReference type="PROSITE" id="PS00301">
    <property type="entry name" value="G_TR_1"/>
    <property type="match status" value="1"/>
</dbReference>
<dbReference type="InterPro" id="IPR044139">
    <property type="entry name" value="CysN_NoDQ_III"/>
</dbReference>
<evidence type="ECO:0000256" key="12">
    <source>
        <dbReference type="ARBA" id="ARBA00024872"/>
    </source>
</evidence>
<evidence type="ECO:0000256" key="4">
    <source>
        <dbReference type="ARBA" id="ARBA00007237"/>
    </source>
</evidence>
<dbReference type="PANTHER" id="PTHR23115">
    <property type="entry name" value="TRANSLATION FACTOR"/>
    <property type="match status" value="1"/>
</dbReference>
<comment type="function">
    <text evidence="2">APS kinase catalyzes the synthesis of activated sulfate.</text>
</comment>
<dbReference type="NCBIfam" id="NF004035">
    <property type="entry name" value="PRK05506.1"/>
    <property type="match status" value="1"/>
</dbReference>
<dbReference type="InterPro" id="IPR041757">
    <property type="entry name" value="CysN_GTP-bd"/>
</dbReference>
<dbReference type="InterPro" id="IPR050100">
    <property type="entry name" value="TRAFAC_GTPase_members"/>
</dbReference>
<evidence type="ECO:0000256" key="11">
    <source>
        <dbReference type="ARBA" id="ARBA00023268"/>
    </source>
</evidence>
<evidence type="ECO:0000256" key="5">
    <source>
        <dbReference type="ARBA" id="ARBA00011760"/>
    </source>
</evidence>
<comment type="subunit">
    <text evidence="14">Heterodimer composed of CysD, the smaller subunit, and CysN.</text>
</comment>
<dbReference type="RefSeq" id="WP_290319702.1">
    <property type="nucleotide sequence ID" value="NZ_JAUFPN010000195.1"/>
</dbReference>
<dbReference type="Pfam" id="PF22594">
    <property type="entry name" value="GTP-eEF1A_C"/>
    <property type="match status" value="1"/>
</dbReference>
<comment type="similarity">
    <text evidence="3">In the C-terminal section; belongs to the APS kinase family.</text>
</comment>
<dbReference type="HAMAP" id="MF_00065">
    <property type="entry name" value="Adenylyl_sulf_kinase"/>
    <property type="match status" value="1"/>
</dbReference>
<keyword evidence="18" id="KW-1185">Reference proteome</keyword>
<keyword evidence="7 14" id="KW-0548">Nucleotidyltransferase</keyword>
<dbReference type="EMBL" id="JAUFPN010000195">
    <property type="protein sequence ID" value="MDN3567651.1"/>
    <property type="molecule type" value="Genomic_DNA"/>
</dbReference>
<reference evidence="18" key="1">
    <citation type="journal article" date="2019" name="Int. J. Syst. Evol. Microbiol.">
        <title>The Global Catalogue of Microorganisms (GCM) 10K type strain sequencing project: providing services to taxonomists for standard genome sequencing and annotation.</title>
        <authorList>
            <consortium name="The Broad Institute Genomics Platform"/>
            <consortium name="The Broad Institute Genome Sequencing Center for Infectious Disease"/>
            <person name="Wu L."/>
            <person name="Ma J."/>
        </authorList>
    </citation>
    <scope>NUCLEOTIDE SEQUENCE [LARGE SCALE GENOMIC DNA]</scope>
    <source>
        <strain evidence="18">CECT 7131</strain>
    </source>
</reference>
<dbReference type="GO" id="GO:0004781">
    <property type="term" value="F:sulfate adenylyltransferase (ATP) activity"/>
    <property type="evidence" value="ECO:0007669"/>
    <property type="project" value="UniProtKB-EC"/>
</dbReference>
<dbReference type="InterPro" id="IPR031157">
    <property type="entry name" value="G_TR_CS"/>
</dbReference>
<dbReference type="HAMAP" id="MF_00062">
    <property type="entry name" value="Sulf_adenylyltr_sub1"/>
    <property type="match status" value="1"/>
</dbReference>
<feature type="domain" description="Tr-type G" evidence="16">
    <location>
        <begin position="12"/>
        <end position="226"/>
    </location>
</feature>
<keyword evidence="6 14" id="KW-0808">Transferase</keyword>
<comment type="similarity">
    <text evidence="14">Belongs to the TRAFAC class translation factor GTPase superfamily. Classic translation factor GTPase family. CysN/NodQ subfamily.</text>
</comment>
<keyword evidence="11" id="KW-0511">Multifunctional enzyme</keyword>
<dbReference type="Gene3D" id="3.40.50.300">
    <property type="entry name" value="P-loop containing nucleotide triphosphate hydrolases"/>
    <property type="match status" value="2"/>
</dbReference>
<dbReference type="InterPro" id="IPR002891">
    <property type="entry name" value="APS"/>
</dbReference>
<dbReference type="Proteomes" id="UP001529369">
    <property type="component" value="Unassembled WGS sequence"/>
</dbReference>
<evidence type="ECO:0000256" key="2">
    <source>
        <dbReference type="ARBA" id="ARBA00002357"/>
    </source>
</evidence>
<comment type="catalytic activity">
    <reaction evidence="13 14">
        <text>sulfate + ATP + H(+) = adenosine 5'-phosphosulfate + diphosphate</text>
        <dbReference type="Rhea" id="RHEA:18133"/>
        <dbReference type="ChEBI" id="CHEBI:15378"/>
        <dbReference type="ChEBI" id="CHEBI:16189"/>
        <dbReference type="ChEBI" id="CHEBI:30616"/>
        <dbReference type="ChEBI" id="CHEBI:33019"/>
        <dbReference type="ChEBI" id="CHEBI:58243"/>
        <dbReference type="EC" id="2.7.7.4"/>
    </reaction>
</comment>
<organism evidence="17 18">
    <name type="scientific">Paeniroseomonas aquatica</name>
    <dbReference type="NCBI Taxonomy" id="373043"/>
    <lineage>
        <taxon>Bacteria</taxon>
        <taxon>Pseudomonadati</taxon>
        <taxon>Pseudomonadota</taxon>
        <taxon>Alphaproteobacteria</taxon>
        <taxon>Acetobacterales</taxon>
        <taxon>Acetobacteraceae</taxon>
        <taxon>Paeniroseomonas</taxon>
    </lineage>
</organism>
<comment type="subunit">
    <text evidence="5">Sulfate-activating enzymes, NodP and NodQ, may be physically associated.</text>
</comment>
<dbReference type="NCBIfam" id="NF003478">
    <property type="entry name" value="PRK05124.1"/>
    <property type="match status" value="1"/>
</dbReference>
<evidence type="ECO:0000256" key="1">
    <source>
        <dbReference type="ARBA" id="ARBA00001823"/>
    </source>
</evidence>
<evidence type="ECO:0000259" key="16">
    <source>
        <dbReference type="PROSITE" id="PS51722"/>
    </source>
</evidence>
<evidence type="ECO:0000256" key="14">
    <source>
        <dbReference type="HAMAP-Rule" id="MF_00062"/>
    </source>
</evidence>
<feature type="binding site" evidence="15">
    <location>
        <begin position="457"/>
        <end position="464"/>
    </location>
    <ligand>
        <name>ATP</name>
        <dbReference type="ChEBI" id="CHEBI:30616"/>
    </ligand>
</feature>